<reference evidence="1" key="2">
    <citation type="journal article" date="2024" name="Plant">
        <title>Genomic evolution and insights into agronomic trait innovations of Sesamum species.</title>
        <authorList>
            <person name="Miao H."/>
            <person name="Wang L."/>
            <person name="Qu L."/>
            <person name="Liu H."/>
            <person name="Sun Y."/>
            <person name="Le M."/>
            <person name="Wang Q."/>
            <person name="Wei S."/>
            <person name="Zheng Y."/>
            <person name="Lin W."/>
            <person name="Duan Y."/>
            <person name="Cao H."/>
            <person name="Xiong S."/>
            <person name="Wang X."/>
            <person name="Wei L."/>
            <person name="Li C."/>
            <person name="Ma Q."/>
            <person name="Ju M."/>
            <person name="Zhao R."/>
            <person name="Li G."/>
            <person name="Mu C."/>
            <person name="Tian Q."/>
            <person name="Mei H."/>
            <person name="Zhang T."/>
            <person name="Gao T."/>
            <person name="Zhang H."/>
        </authorList>
    </citation>
    <scope>NUCLEOTIDE SEQUENCE</scope>
    <source>
        <strain evidence="1">G02</strain>
    </source>
</reference>
<evidence type="ECO:0008006" key="2">
    <source>
        <dbReference type="Google" id="ProtNLM"/>
    </source>
</evidence>
<organism evidence="1">
    <name type="scientific">Sesamum radiatum</name>
    <name type="common">Black benniseed</name>
    <dbReference type="NCBI Taxonomy" id="300843"/>
    <lineage>
        <taxon>Eukaryota</taxon>
        <taxon>Viridiplantae</taxon>
        <taxon>Streptophyta</taxon>
        <taxon>Embryophyta</taxon>
        <taxon>Tracheophyta</taxon>
        <taxon>Spermatophyta</taxon>
        <taxon>Magnoliopsida</taxon>
        <taxon>eudicotyledons</taxon>
        <taxon>Gunneridae</taxon>
        <taxon>Pentapetalae</taxon>
        <taxon>asterids</taxon>
        <taxon>lamiids</taxon>
        <taxon>Lamiales</taxon>
        <taxon>Pedaliaceae</taxon>
        <taxon>Sesamum</taxon>
    </lineage>
</organism>
<reference evidence="1" key="1">
    <citation type="submission" date="2020-06" db="EMBL/GenBank/DDBJ databases">
        <authorList>
            <person name="Li T."/>
            <person name="Hu X."/>
            <person name="Zhang T."/>
            <person name="Song X."/>
            <person name="Zhang H."/>
            <person name="Dai N."/>
            <person name="Sheng W."/>
            <person name="Hou X."/>
            <person name="Wei L."/>
        </authorList>
    </citation>
    <scope>NUCLEOTIDE SEQUENCE</scope>
    <source>
        <strain evidence="1">G02</strain>
        <tissue evidence="1">Leaf</tissue>
    </source>
</reference>
<accession>A0AAW2W049</accession>
<evidence type="ECO:0000313" key="1">
    <source>
        <dbReference type="EMBL" id="KAL0434908.1"/>
    </source>
</evidence>
<dbReference type="AlphaFoldDB" id="A0AAW2W049"/>
<name>A0AAW2W049_SESRA</name>
<dbReference type="PANTHER" id="PTHR46890:SF48">
    <property type="entry name" value="RNA-DIRECTED DNA POLYMERASE"/>
    <property type="match status" value="1"/>
</dbReference>
<dbReference type="PANTHER" id="PTHR46890">
    <property type="entry name" value="NON-LTR RETROLELEMENT REVERSE TRANSCRIPTASE-LIKE PROTEIN-RELATED"/>
    <property type="match status" value="1"/>
</dbReference>
<dbReference type="EMBL" id="JACGWJ010000002">
    <property type="protein sequence ID" value="KAL0434908.1"/>
    <property type="molecule type" value="Genomic_DNA"/>
</dbReference>
<proteinExistence type="predicted"/>
<comment type="caution">
    <text evidence="1">The sequence shown here is derived from an EMBL/GenBank/DDBJ whole genome shotgun (WGS) entry which is preliminary data.</text>
</comment>
<gene>
    <name evidence="1" type="ORF">Sradi_0198700</name>
</gene>
<protein>
    <recommendedName>
        <fullName evidence="2">Reverse transcriptase domain-containing protein</fullName>
    </recommendedName>
</protein>
<sequence>MNLLNLSLPRKSSNLQTKCILSNSRDRTFRPISLCNVLYKLAAKVLANSLKLFLDFLISPSQSAFVPSRLITDNVLTAYELNHFLSHKTWAR</sequence>
<dbReference type="InterPro" id="IPR052343">
    <property type="entry name" value="Retrotransposon-Effector_Assoc"/>
</dbReference>